<keyword evidence="4 7" id="KW-0812">Transmembrane</keyword>
<evidence type="ECO:0000256" key="3">
    <source>
        <dbReference type="ARBA" id="ARBA00022679"/>
    </source>
</evidence>
<dbReference type="Pfam" id="PF02397">
    <property type="entry name" value="Bac_transf"/>
    <property type="match status" value="1"/>
</dbReference>
<evidence type="ECO:0000313" key="9">
    <source>
        <dbReference type="EMBL" id="MCC2033032.1"/>
    </source>
</evidence>
<dbReference type="EMBL" id="JAGTTN010000004">
    <property type="protein sequence ID" value="MCC2033032.1"/>
    <property type="molecule type" value="Genomic_DNA"/>
</dbReference>
<evidence type="ECO:0000259" key="8">
    <source>
        <dbReference type="Pfam" id="PF02397"/>
    </source>
</evidence>
<evidence type="ECO:0000313" key="10">
    <source>
        <dbReference type="Proteomes" id="UP001139354"/>
    </source>
</evidence>
<gene>
    <name evidence="9" type="ORF">KEC57_12660</name>
</gene>
<protein>
    <submittedName>
        <fullName evidence="9">Sugar transferase</fullName>
    </submittedName>
</protein>
<feature type="transmembrane region" description="Helical" evidence="7">
    <location>
        <begin position="105"/>
        <end position="123"/>
    </location>
</feature>
<feature type="transmembrane region" description="Helical" evidence="7">
    <location>
        <begin position="81"/>
        <end position="99"/>
    </location>
</feature>
<dbReference type="NCBIfam" id="TIGR03025">
    <property type="entry name" value="EPS_sugtrans"/>
    <property type="match status" value="1"/>
</dbReference>
<evidence type="ECO:0000256" key="6">
    <source>
        <dbReference type="ARBA" id="ARBA00023136"/>
    </source>
</evidence>
<organism evidence="9 10">
    <name type="scientific">Microbacterium allomyrinae</name>
    <dbReference type="NCBI Taxonomy" id="2830666"/>
    <lineage>
        <taxon>Bacteria</taxon>
        <taxon>Bacillati</taxon>
        <taxon>Actinomycetota</taxon>
        <taxon>Actinomycetes</taxon>
        <taxon>Micrococcales</taxon>
        <taxon>Microbacteriaceae</taxon>
        <taxon>Microbacterium</taxon>
    </lineage>
</organism>
<evidence type="ECO:0000256" key="7">
    <source>
        <dbReference type="SAM" id="Phobius"/>
    </source>
</evidence>
<evidence type="ECO:0000256" key="4">
    <source>
        <dbReference type="ARBA" id="ARBA00022692"/>
    </source>
</evidence>
<keyword evidence="3 9" id="KW-0808">Transferase</keyword>
<feature type="domain" description="Bacterial sugar transferase" evidence="8">
    <location>
        <begin position="274"/>
        <end position="461"/>
    </location>
</feature>
<keyword evidence="6 7" id="KW-0472">Membrane</keyword>
<accession>A0A9X1LW98</accession>
<feature type="transmembrane region" description="Helical" evidence="7">
    <location>
        <begin position="42"/>
        <end position="60"/>
    </location>
</feature>
<dbReference type="Proteomes" id="UP001139354">
    <property type="component" value="Unassembled WGS sequence"/>
</dbReference>
<keyword evidence="10" id="KW-1185">Reference proteome</keyword>
<evidence type="ECO:0000256" key="5">
    <source>
        <dbReference type="ARBA" id="ARBA00022989"/>
    </source>
</evidence>
<feature type="transmembrane region" description="Helical" evidence="7">
    <location>
        <begin position="12"/>
        <end position="30"/>
    </location>
</feature>
<feature type="transmembrane region" description="Helical" evidence="7">
    <location>
        <begin position="279"/>
        <end position="300"/>
    </location>
</feature>
<reference evidence="9" key="1">
    <citation type="submission" date="2021-04" db="EMBL/GenBank/DDBJ databases">
        <title>Microbacterium tenobrionis sp. nov. and Microbacterium allomyrinae sp. nov., isolated from larvae of Tenobrio molitor and Allomyrina dichotoma, respectively.</title>
        <authorList>
            <person name="Lee S.D."/>
        </authorList>
    </citation>
    <scope>NUCLEOTIDE SEQUENCE</scope>
    <source>
        <strain evidence="9">BWT-G7</strain>
    </source>
</reference>
<dbReference type="PANTHER" id="PTHR30576">
    <property type="entry name" value="COLANIC BIOSYNTHESIS UDP-GLUCOSE LIPID CARRIER TRANSFERASE"/>
    <property type="match status" value="1"/>
</dbReference>
<dbReference type="InterPro" id="IPR017475">
    <property type="entry name" value="EPS_sugar_tfrase"/>
</dbReference>
<dbReference type="RefSeq" id="WP_229385000.1">
    <property type="nucleotide sequence ID" value="NZ_JAGTTN010000004.1"/>
</dbReference>
<proteinExistence type="inferred from homology"/>
<keyword evidence="5 7" id="KW-1133">Transmembrane helix</keyword>
<dbReference type="AlphaFoldDB" id="A0A9X1LW98"/>
<sequence length="467" mass="51719">MWERRYRRRLALTDAVIVAGAATITALIELRGSILTATAGESARIALLVVGSWLILLWLIRSREPSVLGSGAAEYSRVAHATGLAFGLIAIVVLVFQLRGLRLQLIIALPAGLVVLIGSRWLWRKWLTHERDLGFCLSRAIVAGTREDIDYVIANLVHDPHHSYRVIGATTVNDGEEPIQIDGHSYPIMGPIRSTAALARRSGADTIIVASVPDNDRDFVRRLAWELEGTAAELVLCNRLTDVAGPRISFQPLDGLPLIRVKIPEFEGGVHAFKRAFDVVISALALLPILLITPIIALAMKLDSHGPVFFRQTRIGRDGRPFAMLKFRTMTVDAEARLASLQSLNEGAGPLFKLKRDPRVTRVGGILRKYSLDELPQFLNVIRGEMSIVGPRPPLPGEVIGYDGTVFRRLYIKPGITGLWQVSGRSDLSWDESVRLDLRYVENWSLTTDLMIMWRTAKVMFAAKGAY</sequence>
<comment type="caution">
    <text evidence="9">The sequence shown here is derived from an EMBL/GenBank/DDBJ whole genome shotgun (WGS) entry which is preliminary data.</text>
</comment>
<dbReference type="Pfam" id="PF13727">
    <property type="entry name" value="CoA_binding_3"/>
    <property type="match status" value="1"/>
</dbReference>
<comment type="similarity">
    <text evidence="2">Belongs to the bacterial sugar transferase family.</text>
</comment>
<evidence type="ECO:0000256" key="2">
    <source>
        <dbReference type="ARBA" id="ARBA00006464"/>
    </source>
</evidence>
<dbReference type="InterPro" id="IPR003362">
    <property type="entry name" value="Bact_transf"/>
</dbReference>
<dbReference type="GO" id="GO:0016020">
    <property type="term" value="C:membrane"/>
    <property type="evidence" value="ECO:0007669"/>
    <property type="project" value="UniProtKB-SubCell"/>
</dbReference>
<name>A0A9X1LW98_9MICO</name>
<evidence type="ECO:0000256" key="1">
    <source>
        <dbReference type="ARBA" id="ARBA00004141"/>
    </source>
</evidence>
<comment type="subcellular location">
    <subcellularLocation>
        <location evidence="1">Membrane</location>
        <topology evidence="1">Multi-pass membrane protein</topology>
    </subcellularLocation>
</comment>
<dbReference type="PANTHER" id="PTHR30576:SF10">
    <property type="entry name" value="SLL5057 PROTEIN"/>
    <property type="match status" value="1"/>
</dbReference>
<dbReference type="GO" id="GO:0016780">
    <property type="term" value="F:phosphotransferase activity, for other substituted phosphate groups"/>
    <property type="evidence" value="ECO:0007669"/>
    <property type="project" value="TreeGrafter"/>
</dbReference>